<dbReference type="Proteomes" id="UP000299102">
    <property type="component" value="Unassembled WGS sequence"/>
</dbReference>
<name>A0A4C1TUL7_EUMVA</name>
<evidence type="ECO:0000313" key="2">
    <source>
        <dbReference type="Proteomes" id="UP000299102"/>
    </source>
</evidence>
<accession>A0A4C1TUL7</accession>
<comment type="caution">
    <text evidence="1">The sequence shown here is derived from an EMBL/GenBank/DDBJ whole genome shotgun (WGS) entry which is preliminary data.</text>
</comment>
<reference evidence="1 2" key="1">
    <citation type="journal article" date="2019" name="Commun. Biol.">
        <title>The bagworm genome reveals a unique fibroin gene that provides high tensile strength.</title>
        <authorList>
            <person name="Kono N."/>
            <person name="Nakamura H."/>
            <person name="Ohtoshi R."/>
            <person name="Tomita M."/>
            <person name="Numata K."/>
            <person name="Arakawa K."/>
        </authorList>
    </citation>
    <scope>NUCLEOTIDE SEQUENCE [LARGE SCALE GENOMIC DNA]</scope>
</reference>
<gene>
    <name evidence="1" type="ORF">EVAR_8687_1</name>
</gene>
<sequence>MSLNNFTSRNKPPKLINWSIKPQARGWLPDFHSGTEIQLIDIKTFSNKINCDQQMTIQRYRDVSRAPSCPRLVKCQPLEAALAHASSINPQSIRYPIHIQEAGNALATPLECEHPCMANDHLKCCKKL</sequence>
<organism evidence="1 2">
    <name type="scientific">Eumeta variegata</name>
    <name type="common">Bagworm moth</name>
    <name type="synonym">Eumeta japonica</name>
    <dbReference type="NCBI Taxonomy" id="151549"/>
    <lineage>
        <taxon>Eukaryota</taxon>
        <taxon>Metazoa</taxon>
        <taxon>Ecdysozoa</taxon>
        <taxon>Arthropoda</taxon>
        <taxon>Hexapoda</taxon>
        <taxon>Insecta</taxon>
        <taxon>Pterygota</taxon>
        <taxon>Neoptera</taxon>
        <taxon>Endopterygota</taxon>
        <taxon>Lepidoptera</taxon>
        <taxon>Glossata</taxon>
        <taxon>Ditrysia</taxon>
        <taxon>Tineoidea</taxon>
        <taxon>Psychidae</taxon>
        <taxon>Oiketicinae</taxon>
        <taxon>Eumeta</taxon>
    </lineage>
</organism>
<evidence type="ECO:0000313" key="1">
    <source>
        <dbReference type="EMBL" id="GBP17699.1"/>
    </source>
</evidence>
<dbReference type="EMBL" id="BGZK01000089">
    <property type="protein sequence ID" value="GBP17699.1"/>
    <property type="molecule type" value="Genomic_DNA"/>
</dbReference>
<keyword evidence="2" id="KW-1185">Reference proteome</keyword>
<dbReference type="AlphaFoldDB" id="A0A4C1TUL7"/>
<proteinExistence type="predicted"/>
<protein>
    <submittedName>
        <fullName evidence="1">Uncharacterized protein</fullName>
    </submittedName>
</protein>